<dbReference type="FunFam" id="1.10.510.10:FF:001434">
    <property type="entry name" value="Si:ch211-171h4.3"/>
    <property type="match status" value="1"/>
</dbReference>
<keyword evidence="2 3" id="KW-0067">ATP-binding</keyword>
<organism evidence="6 7">
    <name type="scientific">Tetraodon nigroviridis</name>
    <name type="common">Spotted green pufferfish</name>
    <name type="synonym">Chelonodon nigroviridis</name>
    <dbReference type="NCBI Taxonomy" id="99883"/>
    <lineage>
        <taxon>Eukaryota</taxon>
        <taxon>Metazoa</taxon>
        <taxon>Chordata</taxon>
        <taxon>Craniata</taxon>
        <taxon>Vertebrata</taxon>
        <taxon>Euteleostomi</taxon>
        <taxon>Actinopterygii</taxon>
        <taxon>Neopterygii</taxon>
        <taxon>Teleostei</taxon>
        <taxon>Neoteleostei</taxon>
        <taxon>Acanthomorphata</taxon>
        <taxon>Eupercaria</taxon>
        <taxon>Tetraodontiformes</taxon>
        <taxon>Tetradontoidea</taxon>
        <taxon>Tetraodontidae</taxon>
        <taxon>Tetraodon</taxon>
    </lineage>
</organism>
<dbReference type="Ensembl" id="ENSTNIT00000007226.1">
    <property type="protein sequence ID" value="ENSTNIP00000007069.1"/>
    <property type="gene ID" value="ENSTNIG00000004431.1"/>
</dbReference>
<dbReference type="SUPFAM" id="SSF56112">
    <property type="entry name" value="Protein kinase-like (PK-like)"/>
    <property type="match status" value="1"/>
</dbReference>
<evidence type="ECO:0000256" key="2">
    <source>
        <dbReference type="ARBA" id="ARBA00022840"/>
    </source>
</evidence>
<dbReference type="InterPro" id="IPR000719">
    <property type="entry name" value="Prot_kinase_dom"/>
</dbReference>
<dbReference type="GO" id="GO:0004674">
    <property type="term" value="F:protein serine/threonine kinase activity"/>
    <property type="evidence" value="ECO:0007669"/>
    <property type="project" value="UniProtKB-KW"/>
</dbReference>
<dbReference type="PROSITE" id="PS50011">
    <property type="entry name" value="PROTEIN_KINASE_DOM"/>
    <property type="match status" value="1"/>
</dbReference>
<dbReference type="PROSITE" id="PS00108">
    <property type="entry name" value="PROTEIN_KINASE_ST"/>
    <property type="match status" value="1"/>
</dbReference>
<evidence type="ECO:0000256" key="4">
    <source>
        <dbReference type="RuleBase" id="RU000304"/>
    </source>
</evidence>
<dbReference type="GO" id="GO:0005524">
    <property type="term" value="F:ATP binding"/>
    <property type="evidence" value="ECO:0007669"/>
    <property type="project" value="UniProtKB-UniRule"/>
</dbReference>
<dbReference type="SMART" id="SM00220">
    <property type="entry name" value="S_TKc"/>
    <property type="match status" value="1"/>
</dbReference>
<name>H3CFP2_TETNG</name>
<dbReference type="InParanoid" id="H3CFP2"/>
<evidence type="ECO:0000313" key="6">
    <source>
        <dbReference type="Ensembl" id="ENSTNIP00000007069.1"/>
    </source>
</evidence>
<evidence type="ECO:0000256" key="1">
    <source>
        <dbReference type="ARBA" id="ARBA00022741"/>
    </source>
</evidence>
<reference evidence="6" key="3">
    <citation type="submission" date="2025-09" db="UniProtKB">
        <authorList>
            <consortium name="Ensembl"/>
        </authorList>
    </citation>
    <scope>IDENTIFICATION</scope>
</reference>
<keyword evidence="4" id="KW-0418">Kinase</keyword>
<evidence type="ECO:0000256" key="3">
    <source>
        <dbReference type="PROSITE-ProRule" id="PRU10141"/>
    </source>
</evidence>
<protein>
    <submittedName>
        <fullName evidence="6">Si:ch211-171h4.3</fullName>
    </submittedName>
</protein>
<dbReference type="PROSITE" id="PS00107">
    <property type="entry name" value="PROTEIN_KINASE_ATP"/>
    <property type="match status" value="1"/>
</dbReference>
<dbReference type="PANTHER" id="PTHR24359">
    <property type="entry name" value="SERINE/THREONINE-PROTEIN KINASE SBK1"/>
    <property type="match status" value="1"/>
</dbReference>
<dbReference type="Gene3D" id="1.10.510.10">
    <property type="entry name" value="Transferase(Phosphotransferase) domain 1"/>
    <property type="match status" value="1"/>
</dbReference>
<proteinExistence type="inferred from homology"/>
<dbReference type="PANTHER" id="PTHR24359:SF1">
    <property type="entry name" value="INHIBITOR OF NUCLEAR FACTOR KAPPA-B KINASE EPSILON SUBUNIT HOMOLOG 1-RELATED"/>
    <property type="match status" value="1"/>
</dbReference>
<sequence length="339" mass="37940">MDTSEHFQVLKLLGQGSYGRVMLALHRKKGTPMALKCFPRESTSLYSFLKEYNFSLSFCTHPSLTSALGIAYFTPSHYIFAQQAGLYGDLYEVILPEVGLEEDRCQRVVSQLCGALSHLHSLGFVHRDLKPENVFLCDAACRWVKLGDYGMVKARGTRVPEVWYSSPYCPPEAEIARGSRDSWNVGDDLADGGQRDQSRVWVVVEPSTDSWALGILTYAMLTGAHPWAQTSSDCLSYQKYLEWFRATEDTDVGAEPSKQDVGSTCEKGARAPVAPQFACFTPLARTLFHSLLDPRPQRRGRPEDGLSFLGGDWVTRAERARLEEERKVRGKGKVKEVEA</sequence>
<dbReference type="OMA" id="CFTQLAC"/>
<evidence type="ECO:0000313" key="7">
    <source>
        <dbReference type="Proteomes" id="UP000007303"/>
    </source>
</evidence>
<keyword evidence="4" id="KW-0723">Serine/threonine-protein kinase</keyword>
<dbReference type="InterPro" id="IPR017441">
    <property type="entry name" value="Protein_kinase_ATP_BS"/>
</dbReference>
<comment type="similarity">
    <text evidence="4">Belongs to the protein kinase superfamily.</text>
</comment>
<dbReference type="AlphaFoldDB" id="H3CFP2"/>
<keyword evidence="4" id="KW-0808">Transferase</keyword>
<accession>H3CFP2</accession>
<dbReference type="Proteomes" id="UP000007303">
    <property type="component" value="Unassembled WGS sequence"/>
</dbReference>
<reference evidence="6" key="2">
    <citation type="submission" date="2025-08" db="UniProtKB">
        <authorList>
            <consortium name="Ensembl"/>
        </authorList>
    </citation>
    <scope>IDENTIFICATION</scope>
</reference>
<reference evidence="7" key="1">
    <citation type="journal article" date="2004" name="Nature">
        <title>Genome duplication in the teleost fish Tetraodon nigroviridis reveals the early vertebrate proto-karyotype.</title>
        <authorList>
            <person name="Jaillon O."/>
            <person name="Aury J.-M."/>
            <person name="Brunet F."/>
            <person name="Petit J.-L."/>
            <person name="Stange-Thomann N."/>
            <person name="Mauceli E."/>
            <person name="Bouneau L."/>
            <person name="Fischer C."/>
            <person name="Ozouf-Costaz C."/>
            <person name="Bernot A."/>
            <person name="Nicaud S."/>
            <person name="Jaffe D."/>
            <person name="Fisher S."/>
            <person name="Lutfalla G."/>
            <person name="Dossat C."/>
            <person name="Segurens B."/>
            <person name="Dasilva C."/>
            <person name="Salanoubat M."/>
            <person name="Levy M."/>
            <person name="Boudet N."/>
            <person name="Castellano S."/>
            <person name="Anthouard V."/>
            <person name="Jubin C."/>
            <person name="Castelli V."/>
            <person name="Katinka M."/>
            <person name="Vacherie B."/>
            <person name="Biemont C."/>
            <person name="Skalli Z."/>
            <person name="Cattolico L."/>
            <person name="Poulain J."/>
            <person name="De Berardinis V."/>
            <person name="Cruaud C."/>
            <person name="Duprat S."/>
            <person name="Brottier P."/>
            <person name="Coutanceau J.-P."/>
            <person name="Gouzy J."/>
            <person name="Parra G."/>
            <person name="Lardier G."/>
            <person name="Chapple C."/>
            <person name="McKernan K.J."/>
            <person name="McEwan P."/>
            <person name="Bosak S."/>
            <person name="Kellis M."/>
            <person name="Volff J.-N."/>
            <person name="Guigo R."/>
            <person name="Zody M.C."/>
            <person name="Mesirov J."/>
            <person name="Lindblad-Toh K."/>
            <person name="Birren B."/>
            <person name="Nusbaum C."/>
            <person name="Kahn D."/>
            <person name="Robinson-Rechavi M."/>
            <person name="Laudet V."/>
            <person name="Schachter V."/>
            <person name="Quetier F."/>
            <person name="Saurin W."/>
            <person name="Scarpelli C."/>
            <person name="Wincker P."/>
            <person name="Lander E.S."/>
            <person name="Weissenbach J."/>
            <person name="Roest Crollius H."/>
        </authorList>
    </citation>
    <scope>NUCLEOTIDE SEQUENCE [LARGE SCALE GENOMIC DNA]</scope>
</reference>
<dbReference type="Gene3D" id="3.30.200.20">
    <property type="entry name" value="Phosphorylase Kinase, domain 1"/>
    <property type="match status" value="1"/>
</dbReference>
<feature type="domain" description="Protein kinase" evidence="5">
    <location>
        <begin position="7"/>
        <end position="314"/>
    </location>
</feature>
<dbReference type="InterPro" id="IPR011009">
    <property type="entry name" value="Kinase-like_dom_sf"/>
</dbReference>
<dbReference type="HOGENOM" id="CLU_000288_10_0_1"/>
<evidence type="ECO:0000259" key="5">
    <source>
        <dbReference type="PROSITE" id="PS50011"/>
    </source>
</evidence>
<dbReference type="Pfam" id="PF00069">
    <property type="entry name" value="Pkinase"/>
    <property type="match status" value="1"/>
</dbReference>
<dbReference type="InterPro" id="IPR008271">
    <property type="entry name" value="Ser/Thr_kinase_AS"/>
</dbReference>
<feature type="binding site" evidence="3">
    <location>
        <position position="36"/>
    </location>
    <ligand>
        <name>ATP</name>
        <dbReference type="ChEBI" id="CHEBI:30616"/>
    </ligand>
</feature>
<keyword evidence="7" id="KW-1185">Reference proteome</keyword>
<keyword evidence="1 3" id="KW-0547">Nucleotide-binding</keyword>
<dbReference type="GeneTree" id="ENSGT00940000167481"/>